<protein>
    <submittedName>
        <fullName evidence="2">Uncharacterized protein</fullName>
    </submittedName>
</protein>
<dbReference type="Proteomes" id="UP000673691">
    <property type="component" value="Unassembled WGS sequence"/>
</dbReference>
<dbReference type="EMBL" id="JAEFCI010011116">
    <property type="protein sequence ID" value="KAG5456809.1"/>
    <property type="molecule type" value="Genomic_DNA"/>
</dbReference>
<feature type="compositionally biased region" description="Pro residues" evidence="1">
    <location>
        <begin position="18"/>
        <end position="29"/>
    </location>
</feature>
<organism evidence="2 3">
    <name type="scientific">Olpidium bornovanus</name>
    <dbReference type="NCBI Taxonomy" id="278681"/>
    <lineage>
        <taxon>Eukaryota</taxon>
        <taxon>Fungi</taxon>
        <taxon>Fungi incertae sedis</taxon>
        <taxon>Olpidiomycota</taxon>
        <taxon>Olpidiomycotina</taxon>
        <taxon>Olpidiomycetes</taxon>
        <taxon>Olpidiales</taxon>
        <taxon>Olpidiaceae</taxon>
        <taxon>Olpidium</taxon>
    </lineage>
</organism>
<name>A0A8H7ZNX6_9FUNG</name>
<gene>
    <name evidence="2" type="ORF">BJ554DRAFT_3340</name>
</gene>
<sequence length="205" mass="20965">ARGRGGAGRGGADGSPLSPSPPPPVPPPRPADKKTGTGKARPARVGGKEGSGRRVPFSDLCAGSGIFYFPSLPLHLSPSLALFPPSPRGLSGASVALSLSLSALLPHRAGHQTNPFLSPQVVPGAARAPVPGRAAVLPAALRAVVLPEQPPVPILLAAGRPAVRHQLQLGPAGCGRRPCSRRRRRRRFRRRAAATAGRGAMLAGP</sequence>
<reference evidence="2 3" key="1">
    <citation type="journal article" name="Sci. Rep.">
        <title>Genome-scale phylogenetic analyses confirm Olpidium as the closest living zoosporic fungus to the non-flagellated, terrestrial fungi.</title>
        <authorList>
            <person name="Chang Y."/>
            <person name="Rochon D."/>
            <person name="Sekimoto S."/>
            <person name="Wang Y."/>
            <person name="Chovatia M."/>
            <person name="Sandor L."/>
            <person name="Salamov A."/>
            <person name="Grigoriev I.V."/>
            <person name="Stajich J.E."/>
            <person name="Spatafora J.W."/>
        </authorList>
    </citation>
    <scope>NUCLEOTIDE SEQUENCE [LARGE SCALE GENOMIC DNA]</scope>
    <source>
        <strain evidence="2">S191</strain>
    </source>
</reference>
<feature type="region of interest" description="Disordered" evidence="1">
    <location>
        <begin position="1"/>
        <end position="54"/>
    </location>
</feature>
<feature type="compositionally biased region" description="Gly residues" evidence="1">
    <location>
        <begin position="1"/>
        <end position="13"/>
    </location>
</feature>
<keyword evidence="3" id="KW-1185">Reference proteome</keyword>
<evidence type="ECO:0000256" key="1">
    <source>
        <dbReference type="SAM" id="MobiDB-lite"/>
    </source>
</evidence>
<evidence type="ECO:0000313" key="3">
    <source>
        <dbReference type="Proteomes" id="UP000673691"/>
    </source>
</evidence>
<accession>A0A8H7ZNX6</accession>
<feature type="non-terminal residue" evidence="2">
    <location>
        <position position="1"/>
    </location>
</feature>
<dbReference type="AlphaFoldDB" id="A0A8H7ZNX6"/>
<evidence type="ECO:0000313" key="2">
    <source>
        <dbReference type="EMBL" id="KAG5456809.1"/>
    </source>
</evidence>
<proteinExistence type="predicted"/>
<comment type="caution">
    <text evidence="2">The sequence shown here is derived from an EMBL/GenBank/DDBJ whole genome shotgun (WGS) entry which is preliminary data.</text>
</comment>